<sequence>MERVQFQQEQMLAELKDLVQKGLFTAAETKQIMKKRTAFETALVRRVAKKSDFVRYAAYEMSLEQLRRKRLERLHLPPSPPSVSDYALVRRQFHIFERALKKFKSDVGLWIQYIQVAKREGARALVGRITARALQLHPHTPALYIIAASHELSHLSPSAARTLLQRGIRLNADSVDMWREYVKMELGFIEGLRRRWDILGIDIAEDGKGKEKALEMPMDLDGDDSNDEDKTRQAVMDGAIVKSVLSSAAKALPRTELFISLHNLITSYPSPPSLRESLLDHMLTELRTTLPDEPLGLKLSATRSLKPDVDGEDLVGALKIANENLLVVLKHDGKNGESFLRLYADFVEEWCRPDIDVNLRLYLISSLRLLASQQGASPSLYSSHIRLLISPSNPTEPSPAKVLKLARRYTSEIPKSAEVWLARLAAEKHFATREEVEHAWSNARNSVEGTADEVERVWVWGLAHYTGDEMEERLRVHERLLQESMRDSSRSGVHETLLMQYATLHVDANNSKLLGERVRKMAAKYLVRARVWAKVFSLLVENGAEHKTFQEVYEMWREKDSIEATIAWGRWLLMNGRGKEATAVVVRARSCLKESERVELEKRWAVTLDEERVED</sequence>
<keyword evidence="5" id="KW-0539">Nucleus</keyword>
<dbReference type="GO" id="GO:0000462">
    <property type="term" value="P:maturation of SSU-rRNA from tricistronic rRNA transcript (SSU-rRNA, 5.8S rRNA, LSU-rRNA)"/>
    <property type="evidence" value="ECO:0007669"/>
    <property type="project" value="InterPro"/>
</dbReference>
<dbReference type="InterPro" id="IPR013949">
    <property type="entry name" value="Utp6"/>
</dbReference>
<evidence type="ECO:0000313" key="7">
    <source>
        <dbReference type="EMBL" id="KIM91962.1"/>
    </source>
</evidence>
<dbReference type="EMBL" id="KN832970">
    <property type="protein sequence ID" value="KIM91962.1"/>
    <property type="molecule type" value="Genomic_DNA"/>
</dbReference>
<keyword evidence="4" id="KW-0677">Repeat</keyword>
<dbReference type="GO" id="GO:0034388">
    <property type="term" value="C:Pwp2p-containing subcomplex of 90S preribosome"/>
    <property type="evidence" value="ECO:0007669"/>
    <property type="project" value="TreeGrafter"/>
</dbReference>
<evidence type="ECO:0000256" key="1">
    <source>
        <dbReference type="ARBA" id="ARBA00004604"/>
    </source>
</evidence>
<comment type="subcellular location">
    <subcellularLocation>
        <location evidence="1">Nucleus</location>
        <location evidence="1">Nucleolus</location>
    </subcellularLocation>
</comment>
<organism evidence="7 8">
    <name type="scientific">Piloderma croceum (strain F 1598)</name>
    <dbReference type="NCBI Taxonomy" id="765440"/>
    <lineage>
        <taxon>Eukaryota</taxon>
        <taxon>Fungi</taxon>
        <taxon>Dikarya</taxon>
        <taxon>Basidiomycota</taxon>
        <taxon>Agaricomycotina</taxon>
        <taxon>Agaricomycetes</taxon>
        <taxon>Agaricomycetidae</taxon>
        <taxon>Atheliales</taxon>
        <taxon>Atheliaceae</taxon>
        <taxon>Piloderma</taxon>
    </lineage>
</organism>
<proteinExistence type="inferred from homology"/>
<comment type="similarity">
    <text evidence="2">Belongs to the UTP6 family.</text>
</comment>
<dbReference type="PANTHER" id="PTHR23271:SF1">
    <property type="entry name" value="U3 SMALL NUCLEOLAR RNA-ASSOCIATED PROTEIN 6 HOMOLOG"/>
    <property type="match status" value="1"/>
</dbReference>
<gene>
    <name evidence="7" type="ORF">PILCRDRAFT_94143</name>
</gene>
<dbReference type="AlphaFoldDB" id="A0A0C3CQN9"/>
<dbReference type="InParanoid" id="A0A0C3CQN9"/>
<dbReference type="Gene3D" id="1.25.40.10">
    <property type="entry name" value="Tetratricopeptide repeat domain"/>
    <property type="match status" value="2"/>
</dbReference>
<dbReference type="InterPro" id="IPR055347">
    <property type="entry name" value="UTP6_N"/>
</dbReference>
<keyword evidence="3" id="KW-0698">rRNA processing</keyword>
<dbReference type="Pfam" id="PF08640">
    <property type="entry name" value="U3_assoc_6"/>
    <property type="match status" value="1"/>
</dbReference>
<dbReference type="SUPFAM" id="SSF48452">
    <property type="entry name" value="TPR-like"/>
    <property type="match status" value="1"/>
</dbReference>
<dbReference type="HOGENOM" id="CLU_026025_1_1_1"/>
<dbReference type="OrthoDB" id="28112at2759"/>
<evidence type="ECO:0000259" key="6">
    <source>
        <dbReference type="Pfam" id="PF08640"/>
    </source>
</evidence>
<reference evidence="8" key="2">
    <citation type="submission" date="2015-01" db="EMBL/GenBank/DDBJ databases">
        <title>Evolutionary Origins and Diversification of the Mycorrhizal Mutualists.</title>
        <authorList>
            <consortium name="DOE Joint Genome Institute"/>
            <consortium name="Mycorrhizal Genomics Consortium"/>
            <person name="Kohler A."/>
            <person name="Kuo A."/>
            <person name="Nagy L.G."/>
            <person name="Floudas D."/>
            <person name="Copeland A."/>
            <person name="Barry K.W."/>
            <person name="Cichocki N."/>
            <person name="Veneault-Fourrey C."/>
            <person name="LaButti K."/>
            <person name="Lindquist E.A."/>
            <person name="Lipzen A."/>
            <person name="Lundell T."/>
            <person name="Morin E."/>
            <person name="Murat C."/>
            <person name="Riley R."/>
            <person name="Ohm R."/>
            <person name="Sun H."/>
            <person name="Tunlid A."/>
            <person name="Henrissat B."/>
            <person name="Grigoriev I.V."/>
            <person name="Hibbett D.S."/>
            <person name="Martin F."/>
        </authorList>
    </citation>
    <scope>NUCLEOTIDE SEQUENCE [LARGE SCALE GENOMIC DNA]</scope>
    <source>
        <strain evidence="8">F 1598</strain>
    </source>
</reference>
<evidence type="ECO:0000256" key="2">
    <source>
        <dbReference type="ARBA" id="ARBA00010734"/>
    </source>
</evidence>
<name>A0A0C3CQN9_PILCF</name>
<keyword evidence="8" id="KW-1185">Reference proteome</keyword>
<accession>A0A0C3CQN9</accession>
<protein>
    <recommendedName>
        <fullName evidence="6">U3 small nucleolar RNA-associated protein 6 N-terminal domain-containing protein</fullName>
    </recommendedName>
</protein>
<dbReference type="GO" id="GO:0032040">
    <property type="term" value="C:small-subunit processome"/>
    <property type="evidence" value="ECO:0007669"/>
    <property type="project" value="TreeGrafter"/>
</dbReference>
<evidence type="ECO:0000256" key="3">
    <source>
        <dbReference type="ARBA" id="ARBA00022552"/>
    </source>
</evidence>
<dbReference type="GO" id="GO:0030515">
    <property type="term" value="F:snoRNA binding"/>
    <property type="evidence" value="ECO:0007669"/>
    <property type="project" value="InterPro"/>
</dbReference>
<evidence type="ECO:0000256" key="5">
    <source>
        <dbReference type="ARBA" id="ARBA00023242"/>
    </source>
</evidence>
<dbReference type="InterPro" id="IPR003107">
    <property type="entry name" value="HAT"/>
</dbReference>
<dbReference type="SMART" id="SM00386">
    <property type="entry name" value="HAT"/>
    <property type="match status" value="4"/>
</dbReference>
<dbReference type="STRING" id="765440.A0A0C3CQN9"/>
<dbReference type="InterPro" id="IPR011990">
    <property type="entry name" value="TPR-like_helical_dom_sf"/>
</dbReference>
<evidence type="ECO:0000256" key="4">
    <source>
        <dbReference type="ARBA" id="ARBA00022737"/>
    </source>
</evidence>
<reference evidence="7 8" key="1">
    <citation type="submission" date="2014-04" db="EMBL/GenBank/DDBJ databases">
        <authorList>
            <consortium name="DOE Joint Genome Institute"/>
            <person name="Kuo A."/>
            <person name="Tarkka M."/>
            <person name="Buscot F."/>
            <person name="Kohler A."/>
            <person name="Nagy L.G."/>
            <person name="Floudas D."/>
            <person name="Copeland A."/>
            <person name="Barry K.W."/>
            <person name="Cichocki N."/>
            <person name="Veneault-Fourrey C."/>
            <person name="LaButti K."/>
            <person name="Lindquist E.A."/>
            <person name="Lipzen A."/>
            <person name="Lundell T."/>
            <person name="Morin E."/>
            <person name="Murat C."/>
            <person name="Sun H."/>
            <person name="Tunlid A."/>
            <person name="Henrissat B."/>
            <person name="Grigoriev I.V."/>
            <person name="Hibbett D.S."/>
            <person name="Martin F."/>
            <person name="Nordberg H.P."/>
            <person name="Cantor M.N."/>
            <person name="Hua S.X."/>
        </authorList>
    </citation>
    <scope>NUCLEOTIDE SEQUENCE [LARGE SCALE GENOMIC DNA]</scope>
    <source>
        <strain evidence="7 8">F 1598</strain>
    </source>
</reference>
<evidence type="ECO:0000313" key="8">
    <source>
        <dbReference type="Proteomes" id="UP000054166"/>
    </source>
</evidence>
<feature type="domain" description="U3 small nucleolar RNA-associated protein 6 N-terminal" evidence="6">
    <location>
        <begin position="9"/>
        <end position="91"/>
    </location>
</feature>
<dbReference type="Proteomes" id="UP000054166">
    <property type="component" value="Unassembled WGS sequence"/>
</dbReference>
<dbReference type="PANTHER" id="PTHR23271">
    <property type="entry name" value="HEPATOCELLULAR CARCINOMA-ASSOCIATED ANTIGEN 66"/>
    <property type="match status" value="1"/>
</dbReference>